<organism evidence="1 2">
    <name type="scientific">Steinernema glaseri</name>
    <dbReference type="NCBI Taxonomy" id="37863"/>
    <lineage>
        <taxon>Eukaryota</taxon>
        <taxon>Metazoa</taxon>
        <taxon>Ecdysozoa</taxon>
        <taxon>Nematoda</taxon>
        <taxon>Chromadorea</taxon>
        <taxon>Rhabditida</taxon>
        <taxon>Tylenchina</taxon>
        <taxon>Panagrolaimomorpha</taxon>
        <taxon>Strongyloidoidea</taxon>
        <taxon>Steinernematidae</taxon>
        <taxon>Steinernema</taxon>
    </lineage>
</organism>
<dbReference type="WBParaSite" id="L893_g19346.t1">
    <property type="protein sequence ID" value="L893_g19346.t1"/>
    <property type="gene ID" value="L893_g19346"/>
</dbReference>
<reference evidence="2" key="1">
    <citation type="submission" date="2016-11" db="UniProtKB">
        <authorList>
            <consortium name="WormBaseParasite"/>
        </authorList>
    </citation>
    <scope>IDENTIFICATION</scope>
</reference>
<protein>
    <submittedName>
        <fullName evidence="2">HECT domain-containing protein</fullName>
    </submittedName>
</protein>
<evidence type="ECO:0000313" key="2">
    <source>
        <dbReference type="WBParaSite" id="L893_g19346.t1"/>
    </source>
</evidence>
<keyword evidence="1" id="KW-1185">Reference proteome</keyword>
<dbReference type="AlphaFoldDB" id="A0A1I7YSS9"/>
<accession>A0A1I7YSS9</accession>
<name>A0A1I7YSS9_9BILA</name>
<sequence>MAANDGYRLLELPAGAEQSAFYASPTGPFIIETRIYPIHTGPNILERKWIQITQFFRRLIHSNVFPREDDELTHLL</sequence>
<proteinExistence type="predicted"/>
<dbReference type="Proteomes" id="UP000095287">
    <property type="component" value="Unplaced"/>
</dbReference>
<evidence type="ECO:0000313" key="1">
    <source>
        <dbReference type="Proteomes" id="UP000095287"/>
    </source>
</evidence>